<keyword evidence="3" id="KW-1185">Reference proteome</keyword>
<organism evidence="2 3">
    <name type="scientific">Halocaridina rubra</name>
    <name type="common">Hawaiian red shrimp</name>
    <dbReference type="NCBI Taxonomy" id="373956"/>
    <lineage>
        <taxon>Eukaryota</taxon>
        <taxon>Metazoa</taxon>
        <taxon>Ecdysozoa</taxon>
        <taxon>Arthropoda</taxon>
        <taxon>Crustacea</taxon>
        <taxon>Multicrustacea</taxon>
        <taxon>Malacostraca</taxon>
        <taxon>Eumalacostraca</taxon>
        <taxon>Eucarida</taxon>
        <taxon>Decapoda</taxon>
        <taxon>Pleocyemata</taxon>
        <taxon>Caridea</taxon>
        <taxon>Atyoidea</taxon>
        <taxon>Atyidae</taxon>
        <taxon>Halocaridina</taxon>
    </lineage>
</organism>
<proteinExistence type="predicted"/>
<name>A0AAN8W8G3_HALRR</name>
<reference evidence="2 3" key="1">
    <citation type="submission" date="2023-11" db="EMBL/GenBank/DDBJ databases">
        <title>Halocaridina rubra genome assembly.</title>
        <authorList>
            <person name="Smith C."/>
        </authorList>
    </citation>
    <scope>NUCLEOTIDE SEQUENCE [LARGE SCALE GENOMIC DNA]</scope>
    <source>
        <strain evidence="2">EP-1</strain>
        <tissue evidence="2">Whole</tissue>
    </source>
</reference>
<comment type="caution">
    <text evidence="2">The sequence shown here is derived from an EMBL/GenBank/DDBJ whole genome shotgun (WGS) entry which is preliminary data.</text>
</comment>
<feature type="region of interest" description="Disordered" evidence="1">
    <location>
        <begin position="1"/>
        <end position="28"/>
    </location>
</feature>
<accession>A0AAN8W8G3</accession>
<evidence type="ECO:0000313" key="3">
    <source>
        <dbReference type="Proteomes" id="UP001381693"/>
    </source>
</evidence>
<sequence>MSYAGILKLSYPHPQSKTSDKSSKGVLSKMKAKVKGGASLDSDSSDEEDFVKELRYNFITTTAHQILKHPHPKSKQLLQSHK</sequence>
<protein>
    <submittedName>
        <fullName evidence="2">Uncharacterized protein</fullName>
    </submittedName>
</protein>
<gene>
    <name evidence="2" type="ORF">SK128_016542</name>
</gene>
<dbReference type="AlphaFoldDB" id="A0AAN8W8G3"/>
<dbReference type="Proteomes" id="UP001381693">
    <property type="component" value="Unassembled WGS sequence"/>
</dbReference>
<evidence type="ECO:0000256" key="1">
    <source>
        <dbReference type="SAM" id="MobiDB-lite"/>
    </source>
</evidence>
<evidence type="ECO:0000313" key="2">
    <source>
        <dbReference type="EMBL" id="KAK6997413.1"/>
    </source>
</evidence>
<dbReference type="EMBL" id="JAXCGZ010024073">
    <property type="protein sequence ID" value="KAK6997413.1"/>
    <property type="molecule type" value="Genomic_DNA"/>
</dbReference>